<dbReference type="AlphaFoldDB" id="M0E0S2"/>
<organism evidence="1 2">
    <name type="scientific">Halorubrum saccharovorum DSM 1137</name>
    <dbReference type="NCBI Taxonomy" id="1227484"/>
    <lineage>
        <taxon>Archaea</taxon>
        <taxon>Methanobacteriati</taxon>
        <taxon>Methanobacteriota</taxon>
        <taxon>Stenosarchaea group</taxon>
        <taxon>Halobacteria</taxon>
        <taxon>Halobacteriales</taxon>
        <taxon>Haloferacaceae</taxon>
        <taxon>Halorubrum</taxon>
    </lineage>
</organism>
<dbReference type="EMBL" id="AOJE01000025">
    <property type="protein sequence ID" value="ELZ40633.1"/>
    <property type="molecule type" value="Genomic_DNA"/>
</dbReference>
<dbReference type="eggNOG" id="arCOG02773">
    <property type="taxonomic scope" value="Archaea"/>
</dbReference>
<reference evidence="1 2" key="1">
    <citation type="journal article" date="2014" name="PLoS Genet.">
        <title>Phylogenetically driven sequencing of extremely halophilic archaea reveals strategies for static and dynamic osmo-response.</title>
        <authorList>
            <person name="Becker E.A."/>
            <person name="Seitzer P.M."/>
            <person name="Tritt A."/>
            <person name="Larsen D."/>
            <person name="Krusor M."/>
            <person name="Yao A.I."/>
            <person name="Wu D."/>
            <person name="Madern D."/>
            <person name="Eisen J.A."/>
            <person name="Darling A.E."/>
            <person name="Facciotti M.T."/>
        </authorList>
    </citation>
    <scope>NUCLEOTIDE SEQUENCE [LARGE SCALE GENOMIC DNA]</scope>
    <source>
        <strain evidence="1 2">DSM 1137</strain>
    </source>
</reference>
<evidence type="ECO:0000313" key="2">
    <source>
        <dbReference type="Proteomes" id="UP000011514"/>
    </source>
</evidence>
<dbReference type="Proteomes" id="UP000011514">
    <property type="component" value="Unassembled WGS sequence"/>
</dbReference>
<dbReference type="PATRIC" id="fig|1227484.4.peg.1536"/>
<sequence>MSEVTAREYLNRLADLGVLLKSEREGTLVYSEDPLYTRMRGVRELLNEHDREELIELQAEIEADSEARDSDLVSYRLSLVEEAIENYDRLRV</sequence>
<name>M0E0S2_9EURY</name>
<proteinExistence type="predicted"/>
<dbReference type="Pfam" id="PF24033">
    <property type="entry name" value="DUF7342"/>
    <property type="match status" value="1"/>
</dbReference>
<gene>
    <name evidence="1" type="ORF">C471_07616</name>
</gene>
<keyword evidence="2" id="KW-1185">Reference proteome</keyword>
<evidence type="ECO:0000313" key="1">
    <source>
        <dbReference type="EMBL" id="ELZ40633.1"/>
    </source>
</evidence>
<protein>
    <submittedName>
        <fullName evidence="1">Uncharacterized protein</fullName>
    </submittedName>
</protein>
<accession>M0E0S2</accession>
<dbReference type="InterPro" id="IPR055766">
    <property type="entry name" value="DUF7342"/>
</dbReference>
<comment type="caution">
    <text evidence="1">The sequence shown here is derived from an EMBL/GenBank/DDBJ whole genome shotgun (WGS) entry which is preliminary data.</text>
</comment>